<gene>
    <name evidence="6" type="ORF">SASPL_128906</name>
</gene>
<comment type="caution">
    <text evidence="6">The sequence shown here is derived from an EMBL/GenBank/DDBJ whole genome shotgun (WGS) entry which is preliminary data.</text>
</comment>
<keyword evidence="5" id="KW-0539">Nucleus</keyword>
<keyword evidence="2" id="KW-0805">Transcription regulation</keyword>
<dbReference type="Gene3D" id="2.40.330.10">
    <property type="entry name" value="DNA-binding pseudobarrel domain"/>
    <property type="match status" value="1"/>
</dbReference>
<reference evidence="6" key="1">
    <citation type="submission" date="2018-01" db="EMBL/GenBank/DDBJ databases">
        <authorList>
            <person name="Mao J.F."/>
        </authorList>
    </citation>
    <scope>NUCLEOTIDE SEQUENCE</scope>
    <source>
        <strain evidence="6">Huo1</strain>
        <tissue evidence="6">Leaf</tissue>
    </source>
</reference>
<dbReference type="Proteomes" id="UP000298416">
    <property type="component" value="Unassembled WGS sequence"/>
</dbReference>
<keyword evidence="4" id="KW-0804">Transcription</keyword>
<evidence type="ECO:0000313" key="6">
    <source>
        <dbReference type="EMBL" id="KAG6410837.1"/>
    </source>
</evidence>
<dbReference type="SUPFAM" id="SSF101936">
    <property type="entry name" value="DNA-binding pseudobarrel domain"/>
    <property type="match status" value="1"/>
</dbReference>
<dbReference type="EMBL" id="PNBA02000010">
    <property type="protein sequence ID" value="KAG6410837.1"/>
    <property type="molecule type" value="Genomic_DNA"/>
</dbReference>
<name>A0A8X8ZMI3_SALSN</name>
<comment type="subcellular location">
    <subcellularLocation>
        <location evidence="1">Nucleus</location>
    </subcellularLocation>
</comment>
<dbReference type="InterPro" id="IPR015300">
    <property type="entry name" value="DNA-bd_pseudobarrel_sf"/>
</dbReference>
<dbReference type="GO" id="GO:0005634">
    <property type="term" value="C:nucleus"/>
    <property type="evidence" value="ECO:0007669"/>
    <property type="project" value="UniProtKB-SubCell"/>
</dbReference>
<evidence type="ECO:0000256" key="2">
    <source>
        <dbReference type="ARBA" id="ARBA00023015"/>
    </source>
</evidence>
<accession>A0A8X8ZMI3</accession>
<protein>
    <recommendedName>
        <fullName evidence="8">TF-B3 domain-containing protein</fullName>
    </recommendedName>
</protein>
<dbReference type="AlphaFoldDB" id="A0A8X8ZMI3"/>
<evidence type="ECO:0000256" key="1">
    <source>
        <dbReference type="ARBA" id="ARBA00004123"/>
    </source>
</evidence>
<keyword evidence="7" id="KW-1185">Reference proteome</keyword>
<sequence>MAALAVPYLRRPSFLKVFNRLNTMEELFVDDNLFKHGDFMTFTLVDVGTFYIKRYAVRTGVPPLTDEEDYVYAPDDDVPTPFVETTYDYQPSDSDTNSLDDSGYEDDHDALDLDGRLSFTVTVRKGWKRFRRGNGLADGDRLHFTLVNLMEVTFYVVIEKT</sequence>
<organism evidence="6">
    <name type="scientific">Salvia splendens</name>
    <name type="common">Scarlet sage</name>
    <dbReference type="NCBI Taxonomy" id="180675"/>
    <lineage>
        <taxon>Eukaryota</taxon>
        <taxon>Viridiplantae</taxon>
        <taxon>Streptophyta</taxon>
        <taxon>Embryophyta</taxon>
        <taxon>Tracheophyta</taxon>
        <taxon>Spermatophyta</taxon>
        <taxon>Magnoliopsida</taxon>
        <taxon>eudicotyledons</taxon>
        <taxon>Gunneridae</taxon>
        <taxon>Pentapetalae</taxon>
        <taxon>asterids</taxon>
        <taxon>lamiids</taxon>
        <taxon>Lamiales</taxon>
        <taxon>Lamiaceae</taxon>
        <taxon>Nepetoideae</taxon>
        <taxon>Mentheae</taxon>
        <taxon>Salviinae</taxon>
        <taxon>Salvia</taxon>
        <taxon>Salvia subgen. Calosphace</taxon>
        <taxon>core Calosphace</taxon>
    </lineage>
</organism>
<keyword evidence="3" id="KW-0238">DNA-binding</keyword>
<evidence type="ECO:0008006" key="8">
    <source>
        <dbReference type="Google" id="ProtNLM"/>
    </source>
</evidence>
<evidence type="ECO:0000256" key="3">
    <source>
        <dbReference type="ARBA" id="ARBA00023125"/>
    </source>
</evidence>
<reference evidence="6" key="2">
    <citation type="submission" date="2020-08" db="EMBL/GenBank/DDBJ databases">
        <title>Plant Genome Project.</title>
        <authorList>
            <person name="Zhang R.-G."/>
        </authorList>
    </citation>
    <scope>NUCLEOTIDE SEQUENCE</scope>
    <source>
        <strain evidence="6">Huo1</strain>
        <tissue evidence="6">Leaf</tissue>
    </source>
</reference>
<evidence type="ECO:0000256" key="5">
    <source>
        <dbReference type="ARBA" id="ARBA00023242"/>
    </source>
</evidence>
<evidence type="ECO:0000313" key="7">
    <source>
        <dbReference type="Proteomes" id="UP000298416"/>
    </source>
</evidence>
<proteinExistence type="predicted"/>
<dbReference type="GO" id="GO:0003677">
    <property type="term" value="F:DNA binding"/>
    <property type="evidence" value="ECO:0007669"/>
    <property type="project" value="UniProtKB-KW"/>
</dbReference>
<evidence type="ECO:0000256" key="4">
    <source>
        <dbReference type="ARBA" id="ARBA00023163"/>
    </source>
</evidence>